<dbReference type="AlphaFoldDB" id="F5RCI4"/>
<sequence>MSSSPARPTRVGIIANPASGRDIRRLTSRASVFPNAEKASMIVRAIAGLQAAGVNEVLLMPDKGSISPLVYRALDLKGPSTEGQGVRFLDMTISETIEDTLTATAAMRDAGVTAIIVLGGDGTHRAVSLRSGQIPLLALSTGTNNAFPEMREATVAGLATGLIATGAVPGSAGVRRNKVLRVQCDGRDDIALVDACFTGHEYIGSRAVWDSAVVEDLFVTFAAADGIGLSAIAGQLEPVSRTAQHGLHVRCAPVGDTPRRVHAAIAPGLVAEVGVREYSHLVPHEPVLLTGRRGTIALDGEREIEYDSGSRIEVKLDPNGPATIDVAATLTYAAQHRLMRGYVGDAT</sequence>
<dbReference type="GO" id="GO:0006741">
    <property type="term" value="P:NADP+ biosynthetic process"/>
    <property type="evidence" value="ECO:0007669"/>
    <property type="project" value="InterPro"/>
</dbReference>
<dbReference type="PIRSF" id="PIRSF018567">
    <property type="entry name" value="AcoX"/>
    <property type="match status" value="1"/>
</dbReference>
<dbReference type="GO" id="GO:0003951">
    <property type="term" value="F:NAD+ kinase activity"/>
    <property type="evidence" value="ECO:0007669"/>
    <property type="project" value="InterPro"/>
</dbReference>
<dbReference type="OrthoDB" id="4292700at2"/>
<reference evidence="1 2" key="1">
    <citation type="journal article" date="2011" name="J. Bacteriol.">
        <title>Genome sequence of Methyloversatilis universalis FAM5T, a methylotrophic representative of the order Rhodocyclales.</title>
        <authorList>
            <person name="Kittichotirat W."/>
            <person name="Good N.M."/>
            <person name="Hall R."/>
            <person name="Bringel F."/>
            <person name="Lajus A."/>
            <person name="Medigue C."/>
            <person name="Smalley N.E."/>
            <person name="Beck D."/>
            <person name="Bumgarner R."/>
            <person name="Vuilleumier S."/>
            <person name="Kalyuzhnaya M.G."/>
        </authorList>
    </citation>
    <scope>NUCLEOTIDE SEQUENCE [LARGE SCALE GENOMIC DNA]</scope>
    <source>
        <strain evidence="2">ATCC BAA-1314 / JCM 13912 / FAM5</strain>
    </source>
</reference>
<dbReference type="Pfam" id="PF01513">
    <property type="entry name" value="NAD_kinase"/>
    <property type="match status" value="1"/>
</dbReference>
<dbReference type="InterPro" id="IPR016064">
    <property type="entry name" value="NAD/diacylglycerol_kinase_sf"/>
</dbReference>
<dbReference type="eggNOG" id="COG3199">
    <property type="taxonomic scope" value="Bacteria"/>
</dbReference>
<proteinExistence type="predicted"/>
<protein>
    <submittedName>
        <fullName evidence="1">Acetoin catabolism protein X</fullName>
    </submittedName>
</protein>
<accession>F5RCI4</accession>
<dbReference type="Proteomes" id="UP000005019">
    <property type="component" value="Unassembled WGS sequence"/>
</dbReference>
<dbReference type="EMBL" id="AFHG01000048">
    <property type="protein sequence ID" value="EGK71764.1"/>
    <property type="molecule type" value="Genomic_DNA"/>
</dbReference>
<dbReference type="Gene3D" id="3.40.50.10330">
    <property type="entry name" value="Probable inorganic polyphosphate/atp-NAD kinase, domain 1"/>
    <property type="match status" value="1"/>
</dbReference>
<dbReference type="GO" id="GO:0051287">
    <property type="term" value="F:NAD binding"/>
    <property type="evidence" value="ECO:0007669"/>
    <property type="project" value="UniProtKB-ARBA"/>
</dbReference>
<keyword evidence="2" id="KW-1185">Reference proteome</keyword>
<comment type="caution">
    <text evidence="1">The sequence shown here is derived from an EMBL/GenBank/DDBJ whole genome shotgun (WGS) entry which is preliminary data.</text>
</comment>
<dbReference type="SUPFAM" id="SSF111331">
    <property type="entry name" value="NAD kinase/diacylglycerol kinase-like"/>
    <property type="match status" value="1"/>
</dbReference>
<dbReference type="STRING" id="1000565.METUNv1_01988"/>
<dbReference type="PANTHER" id="PTHR40697:SF3">
    <property type="entry name" value="ACETOIN CATABOLISM PROTEIN X"/>
    <property type="match status" value="1"/>
</dbReference>
<dbReference type="RefSeq" id="WP_008061223.1">
    <property type="nucleotide sequence ID" value="NZ_AFHG01000048.1"/>
</dbReference>
<name>F5RCI4_METUF</name>
<dbReference type="GO" id="GO:0005524">
    <property type="term" value="F:ATP binding"/>
    <property type="evidence" value="ECO:0007669"/>
    <property type="project" value="UniProtKB-ARBA"/>
</dbReference>
<dbReference type="InterPro" id="IPR002504">
    <property type="entry name" value="NADK"/>
</dbReference>
<dbReference type="InterPro" id="IPR039065">
    <property type="entry name" value="AcoX-like"/>
</dbReference>
<dbReference type="PANTHER" id="PTHR40697">
    <property type="entry name" value="ACETOIN CATABOLISM PROTEIN X"/>
    <property type="match status" value="1"/>
</dbReference>
<evidence type="ECO:0000313" key="1">
    <source>
        <dbReference type="EMBL" id="EGK71764.1"/>
    </source>
</evidence>
<dbReference type="InterPro" id="IPR011391">
    <property type="entry name" value="AcoX_kinase"/>
</dbReference>
<organism evidence="1 2">
    <name type="scientific">Methyloversatilis universalis (strain ATCC BAA-1314 / DSM 25237 / JCM 13912 / CCUG 52030 / FAM5)</name>
    <dbReference type="NCBI Taxonomy" id="1000565"/>
    <lineage>
        <taxon>Bacteria</taxon>
        <taxon>Pseudomonadati</taxon>
        <taxon>Pseudomonadota</taxon>
        <taxon>Betaproteobacteria</taxon>
        <taxon>Nitrosomonadales</taxon>
        <taxon>Sterolibacteriaceae</taxon>
        <taxon>Methyloversatilis</taxon>
    </lineage>
</organism>
<dbReference type="InterPro" id="IPR017438">
    <property type="entry name" value="ATP-NAD_kinase_N"/>
</dbReference>
<gene>
    <name evidence="1" type="ORF">METUNv1_01988</name>
</gene>
<evidence type="ECO:0000313" key="2">
    <source>
        <dbReference type="Proteomes" id="UP000005019"/>
    </source>
</evidence>